<dbReference type="AlphaFoldDB" id="A0A1N7HB60"/>
<keyword evidence="2" id="KW-0378">Hydrolase</keyword>
<dbReference type="STRING" id="1344003.SAMN05445060_3883"/>
<evidence type="ECO:0000313" key="3">
    <source>
        <dbReference type="Proteomes" id="UP000186218"/>
    </source>
</evidence>
<gene>
    <name evidence="2" type="ORF">SAMN05445060_3883</name>
</gene>
<dbReference type="RefSeq" id="WP_234974504.1">
    <property type="nucleotide sequence ID" value="NZ_FTNT01000014.1"/>
</dbReference>
<sequence>MRSDDDMTVDELRELSPVALRRAFAAMAEARVQQMIDDHPAFIGNTDGVPFRVRIAANAHNLRDAVADEVRQGRSDGVRAHSLRVLLTPEHRRERRFITFANTAAGRVIEMAGEFTPTTTTAAVYVPGTGTRLDESVRNHEAAWNLARRTGGPVFLFMDGDLPQDMGHTTLLRALRSYARAETSAVGPIGWFTGTVSGVGGFIRRVLGSMAESAMDPTYAIEMAPRLVEFARQLDQEIAEHCPGTRTTVIGHSYGGSVVGTAEQLGLRADRVVHASSAGAGVLDGGWRNPNPTVERFSMTAPGDLIQYVRWLPANPHGAKPDSMPGVFRMDTGWYDDRSRDELVQGPSGHGEYWNHPDSTAFANLVRVIRGERPTPFVRRVDERPLAVLWQVLRRR</sequence>
<keyword evidence="3" id="KW-1185">Reference proteome</keyword>
<dbReference type="SUPFAM" id="SSF53474">
    <property type="entry name" value="alpha/beta-Hydrolases"/>
    <property type="match status" value="1"/>
</dbReference>
<dbReference type="Pfam" id="PF06259">
    <property type="entry name" value="Abhydrolase_8"/>
    <property type="match status" value="1"/>
</dbReference>
<feature type="domain" description="DUF1023" evidence="1">
    <location>
        <begin position="175"/>
        <end position="309"/>
    </location>
</feature>
<dbReference type="Proteomes" id="UP000186218">
    <property type="component" value="Unassembled WGS sequence"/>
</dbReference>
<accession>A0A1N7HB60</accession>
<dbReference type="GO" id="GO:0016787">
    <property type="term" value="F:hydrolase activity"/>
    <property type="evidence" value="ECO:0007669"/>
    <property type="project" value="UniProtKB-KW"/>
</dbReference>
<dbReference type="EMBL" id="FTNT01000014">
    <property type="protein sequence ID" value="SIS22062.1"/>
    <property type="molecule type" value="Genomic_DNA"/>
</dbReference>
<reference evidence="2 3" key="1">
    <citation type="submission" date="2017-01" db="EMBL/GenBank/DDBJ databases">
        <authorList>
            <person name="Mah S.A."/>
            <person name="Swanson W.J."/>
            <person name="Moy G.W."/>
            <person name="Vacquier V.D."/>
        </authorList>
    </citation>
    <scope>NUCLEOTIDE SEQUENCE [LARGE SCALE GENOMIC DNA]</scope>
    <source>
        <strain evidence="2 3">CPCC 203464</strain>
    </source>
</reference>
<proteinExistence type="predicted"/>
<dbReference type="InterPro" id="IPR010427">
    <property type="entry name" value="DUF1023"/>
</dbReference>
<organism evidence="2 3">
    <name type="scientific">Williamsia sterculiae</name>
    <dbReference type="NCBI Taxonomy" id="1344003"/>
    <lineage>
        <taxon>Bacteria</taxon>
        <taxon>Bacillati</taxon>
        <taxon>Actinomycetota</taxon>
        <taxon>Actinomycetes</taxon>
        <taxon>Mycobacteriales</taxon>
        <taxon>Nocardiaceae</taxon>
        <taxon>Williamsia</taxon>
    </lineage>
</organism>
<name>A0A1N7HB60_9NOCA</name>
<dbReference type="InterPro" id="IPR029058">
    <property type="entry name" value="AB_hydrolase_fold"/>
</dbReference>
<protein>
    <submittedName>
        <fullName evidence="2">Alpha/beta hydrolase</fullName>
    </submittedName>
</protein>
<evidence type="ECO:0000313" key="2">
    <source>
        <dbReference type="EMBL" id="SIS22062.1"/>
    </source>
</evidence>
<evidence type="ECO:0000259" key="1">
    <source>
        <dbReference type="Pfam" id="PF06259"/>
    </source>
</evidence>